<keyword evidence="2" id="KW-1185">Reference proteome</keyword>
<protein>
    <submittedName>
        <fullName evidence="1">Uncharacterized protein</fullName>
    </submittedName>
</protein>
<name>A0A367J2T4_RHIAZ</name>
<dbReference type="Proteomes" id="UP000252139">
    <property type="component" value="Unassembled WGS sequence"/>
</dbReference>
<evidence type="ECO:0000313" key="2">
    <source>
        <dbReference type="Proteomes" id="UP000252139"/>
    </source>
</evidence>
<accession>A0A367J2T4</accession>
<dbReference type="AlphaFoldDB" id="A0A367J2T4"/>
<organism evidence="1 2">
    <name type="scientific">Rhizopus azygosporus</name>
    <name type="common">Rhizopus microsporus var. azygosporus</name>
    <dbReference type="NCBI Taxonomy" id="86630"/>
    <lineage>
        <taxon>Eukaryota</taxon>
        <taxon>Fungi</taxon>
        <taxon>Fungi incertae sedis</taxon>
        <taxon>Mucoromycota</taxon>
        <taxon>Mucoromycotina</taxon>
        <taxon>Mucoromycetes</taxon>
        <taxon>Mucorales</taxon>
        <taxon>Mucorineae</taxon>
        <taxon>Rhizopodaceae</taxon>
        <taxon>Rhizopus</taxon>
    </lineage>
</organism>
<proteinExistence type="predicted"/>
<evidence type="ECO:0000313" key="1">
    <source>
        <dbReference type="EMBL" id="RCH84041.1"/>
    </source>
</evidence>
<comment type="caution">
    <text evidence="1">The sequence shown here is derived from an EMBL/GenBank/DDBJ whole genome shotgun (WGS) entry which is preliminary data.</text>
</comment>
<sequence length="263" mass="30331">MLYEAHPIVLVFCVDKVCQAVMETFEQSKTKVHMFETTYYHWAKKCYLISNKIISPALNNKSSEHMDPIVAIQYFLGSQQRNIMALDFYDNPMIIELYKIAKIETEKYVEASNSQLSALSTICSISESQFNKIKELLKDEIPENSKVFKYINQGAQYHSRMKRKYKEAISGLNDENGTLTPMQDPEEIKNAEPLDFITNRSSRMSWKACREAGAQMGYFKRYGINQSLRHGKFIEIACGEVKKLGVSQEQLNEDKMGVLEIMK</sequence>
<gene>
    <name evidence="1" type="ORF">CU097_007668</name>
</gene>
<reference evidence="1 2" key="1">
    <citation type="journal article" date="2018" name="G3 (Bethesda)">
        <title>Phylogenetic and Phylogenomic Definition of Rhizopus Species.</title>
        <authorList>
            <person name="Gryganskyi A.P."/>
            <person name="Golan J."/>
            <person name="Dolatabadi S."/>
            <person name="Mondo S."/>
            <person name="Robb S."/>
            <person name="Idnurm A."/>
            <person name="Muszewska A."/>
            <person name="Steczkiewicz K."/>
            <person name="Masonjones S."/>
            <person name="Liao H.L."/>
            <person name="Gajdeczka M.T."/>
            <person name="Anike F."/>
            <person name="Vuek A."/>
            <person name="Anishchenko I.M."/>
            <person name="Voigt K."/>
            <person name="de Hoog G.S."/>
            <person name="Smith M.E."/>
            <person name="Heitman J."/>
            <person name="Vilgalys R."/>
            <person name="Stajich J.E."/>
        </authorList>
    </citation>
    <scope>NUCLEOTIDE SEQUENCE [LARGE SCALE GENOMIC DNA]</scope>
    <source>
        <strain evidence="1 2">CBS 357.93</strain>
    </source>
</reference>
<dbReference type="OrthoDB" id="2282250at2759"/>
<dbReference type="EMBL" id="PJQL01002477">
    <property type="protein sequence ID" value="RCH84041.1"/>
    <property type="molecule type" value="Genomic_DNA"/>
</dbReference>